<name>A0AAE4BUA1_9BACT</name>
<keyword evidence="1" id="KW-0472">Membrane</keyword>
<proteinExistence type="predicted"/>
<dbReference type="EMBL" id="JAVDQD010000005">
    <property type="protein sequence ID" value="MDR6240507.1"/>
    <property type="molecule type" value="Genomic_DNA"/>
</dbReference>
<protein>
    <submittedName>
        <fullName evidence="3">Sensor histidine kinase YesM</fullName>
    </submittedName>
</protein>
<keyword evidence="3" id="KW-0418">Kinase</keyword>
<comment type="caution">
    <text evidence="3">The sequence shown here is derived from an EMBL/GenBank/DDBJ whole genome shotgun (WGS) entry which is preliminary data.</text>
</comment>
<reference evidence="3" key="1">
    <citation type="submission" date="2023-07" db="EMBL/GenBank/DDBJ databases">
        <title>Genomic Encyclopedia of Type Strains, Phase IV (KMG-IV): sequencing the most valuable type-strain genomes for metagenomic binning, comparative biology and taxonomic classification.</title>
        <authorList>
            <person name="Goeker M."/>
        </authorList>
    </citation>
    <scope>NUCLEOTIDE SEQUENCE</scope>
    <source>
        <strain evidence="3">DSM 26174</strain>
    </source>
</reference>
<feature type="transmembrane region" description="Helical" evidence="1">
    <location>
        <begin position="12"/>
        <end position="37"/>
    </location>
</feature>
<evidence type="ECO:0000313" key="4">
    <source>
        <dbReference type="Proteomes" id="UP001185092"/>
    </source>
</evidence>
<keyword evidence="3" id="KW-0808">Transferase</keyword>
<feature type="transmembrane region" description="Helical" evidence="1">
    <location>
        <begin position="83"/>
        <end position="107"/>
    </location>
</feature>
<sequence length="357" mass="41734">MKLFKQPFGLKAGLALIIFIWLVMIAMSMGLMVLFGYRSFDNLEFDLTIFIFILTKSVFDAFVLYHVVVFFNKVLPWSKYWALRFVADALFLVILIGLTIFFSNIVMEIDYELAKELRHNISTKHDHKELRFIMPVVMNTLFLCLIELITQFQAQASLRVKIAELEKEKTDTKYSVLKEQLDHHFLFNNLSVLSSLIYEDVEKADHFIQDFAKIYRYVLKINALNLVTVDEELDFIKAYLYLFKSRFESGFEYELKVSEENSKCFIPPLTLQVLVENAVKHNEVSKANPLRLKIYCKDKELWVENNLQLREETTESTKTGLRNLEEKFNLMEAPSPFFGVVGGAFIARIPLINKEHE</sequence>
<evidence type="ECO:0000256" key="1">
    <source>
        <dbReference type="SAM" id="Phobius"/>
    </source>
</evidence>
<keyword evidence="4" id="KW-1185">Reference proteome</keyword>
<evidence type="ECO:0000259" key="2">
    <source>
        <dbReference type="Pfam" id="PF06580"/>
    </source>
</evidence>
<dbReference type="PANTHER" id="PTHR34220">
    <property type="entry name" value="SENSOR HISTIDINE KINASE YPDA"/>
    <property type="match status" value="1"/>
</dbReference>
<dbReference type="AlphaFoldDB" id="A0AAE4BUA1"/>
<keyword evidence="1" id="KW-0812">Transmembrane</keyword>
<dbReference type="GO" id="GO:0000155">
    <property type="term" value="F:phosphorelay sensor kinase activity"/>
    <property type="evidence" value="ECO:0007669"/>
    <property type="project" value="InterPro"/>
</dbReference>
<organism evidence="3 4">
    <name type="scientific">Aureibacter tunicatorum</name>
    <dbReference type="NCBI Taxonomy" id="866807"/>
    <lineage>
        <taxon>Bacteria</taxon>
        <taxon>Pseudomonadati</taxon>
        <taxon>Bacteroidota</taxon>
        <taxon>Cytophagia</taxon>
        <taxon>Cytophagales</taxon>
        <taxon>Persicobacteraceae</taxon>
        <taxon>Aureibacter</taxon>
    </lineage>
</organism>
<feature type="transmembrane region" description="Helical" evidence="1">
    <location>
        <begin position="49"/>
        <end position="71"/>
    </location>
</feature>
<dbReference type="InterPro" id="IPR050640">
    <property type="entry name" value="Bact_2-comp_sensor_kinase"/>
</dbReference>
<dbReference type="PANTHER" id="PTHR34220:SF7">
    <property type="entry name" value="SENSOR HISTIDINE KINASE YPDA"/>
    <property type="match status" value="1"/>
</dbReference>
<dbReference type="Pfam" id="PF06580">
    <property type="entry name" value="His_kinase"/>
    <property type="match status" value="1"/>
</dbReference>
<dbReference type="InterPro" id="IPR010559">
    <property type="entry name" value="Sig_transdc_His_kin_internal"/>
</dbReference>
<dbReference type="RefSeq" id="WP_309940505.1">
    <property type="nucleotide sequence ID" value="NZ_AP025306.1"/>
</dbReference>
<accession>A0AAE4BUA1</accession>
<evidence type="ECO:0000313" key="3">
    <source>
        <dbReference type="EMBL" id="MDR6240507.1"/>
    </source>
</evidence>
<keyword evidence="1" id="KW-1133">Transmembrane helix</keyword>
<dbReference type="GO" id="GO:0016020">
    <property type="term" value="C:membrane"/>
    <property type="evidence" value="ECO:0007669"/>
    <property type="project" value="InterPro"/>
</dbReference>
<gene>
    <name evidence="3" type="ORF">HNQ88_003583</name>
</gene>
<feature type="domain" description="Signal transduction histidine kinase internal region" evidence="2">
    <location>
        <begin position="173"/>
        <end position="249"/>
    </location>
</feature>
<dbReference type="Proteomes" id="UP001185092">
    <property type="component" value="Unassembled WGS sequence"/>
</dbReference>